<dbReference type="SUPFAM" id="SSF56672">
    <property type="entry name" value="DNA/RNA polymerases"/>
    <property type="match status" value="1"/>
</dbReference>
<dbReference type="Gene3D" id="3.10.10.10">
    <property type="entry name" value="HIV Type 1 Reverse Transcriptase, subunit A, domain 1"/>
    <property type="match status" value="1"/>
</dbReference>
<dbReference type="InterPro" id="IPR043502">
    <property type="entry name" value="DNA/RNA_pol_sf"/>
</dbReference>
<dbReference type="InterPro" id="IPR050951">
    <property type="entry name" value="Retrovirus_Pol_polyprotein"/>
</dbReference>
<reference evidence="6" key="1">
    <citation type="submission" date="2016-06" db="UniProtKB">
        <authorList>
            <consortium name="WormBaseParasite"/>
        </authorList>
    </citation>
    <scope>IDENTIFICATION</scope>
</reference>
<dbReference type="PANTHER" id="PTHR37984:SF9">
    <property type="entry name" value="INTEGRASE CATALYTIC DOMAIN-CONTAINING PROTEIN"/>
    <property type="match status" value="1"/>
</dbReference>
<dbReference type="Pfam" id="PF00078">
    <property type="entry name" value="RVT_1"/>
    <property type="match status" value="1"/>
</dbReference>
<evidence type="ECO:0000256" key="1">
    <source>
        <dbReference type="SAM" id="MobiDB-lite"/>
    </source>
</evidence>
<sequence>MFLEFISLNPIRSGPWLTLNSWLFTLSFSKFDLVDAYLQIPIHPDSPAFTTWGLFQYNFLPFALHVLCGIFQFIIDNILSGLRGVMAYQGNVILFGTTKEAHLNNSKKLLERFTEKNVNITPSKCMFGTMDLEFLGFTVCSKGYRPDPNRFKPLVNIESPKDQNHLRLIMGCLQHYSRFIPDFGTRAQPLFVAQSAADWKWTVDCERTLHELIRNITERPFLASFSPSQSITLVKDASEVGIGAVLEQEGLPVFCISRLLNHAEKGYSQTQKKALAVFWAVRRLHKYLFGLHFTIVTDYQALQFLLNPNNTSSRRSTRRRGDRENTSSLDNSNAEDREPPSSAATTSTRSTRRRRPPSHAENPSEPISNVETRSGLRTSEVEPGSPLSYSDMSSVTGGVGEAMSSIRPGVNDEAAVRAVLSQSGPLVPAAGTGGSMETTEGSARSVPQVGFHIFPFCLDK</sequence>
<feature type="compositionally biased region" description="Low complexity" evidence="1">
    <location>
        <begin position="340"/>
        <end position="349"/>
    </location>
</feature>
<feature type="domain" description="Reverse transcriptase" evidence="2">
    <location>
        <begin position="28"/>
        <end position="139"/>
    </location>
</feature>
<evidence type="ECO:0000313" key="4">
    <source>
        <dbReference type="EMBL" id="VDP92312.1"/>
    </source>
</evidence>
<dbReference type="OrthoDB" id="1430630at2759"/>
<dbReference type="PANTHER" id="PTHR37984">
    <property type="entry name" value="PROTEIN CBG26694"/>
    <property type="match status" value="1"/>
</dbReference>
<evidence type="ECO:0000313" key="5">
    <source>
        <dbReference type="Proteomes" id="UP000272942"/>
    </source>
</evidence>
<protein>
    <submittedName>
        <fullName evidence="6">RT_RNaseH_2 domain-containing protein</fullName>
    </submittedName>
</protein>
<dbReference type="AlphaFoldDB" id="A0A183B755"/>
<name>A0A183B755_9TREM</name>
<dbReference type="InterPro" id="IPR000477">
    <property type="entry name" value="RT_dom"/>
</dbReference>
<feature type="region of interest" description="Disordered" evidence="1">
    <location>
        <begin position="309"/>
        <end position="405"/>
    </location>
</feature>
<feature type="domain" description="Reverse transcriptase/retrotransposon-derived protein RNase H-like" evidence="3">
    <location>
        <begin position="201"/>
        <end position="295"/>
    </location>
</feature>
<evidence type="ECO:0000259" key="2">
    <source>
        <dbReference type="Pfam" id="PF00078"/>
    </source>
</evidence>
<organism evidence="6">
    <name type="scientific">Echinostoma caproni</name>
    <dbReference type="NCBI Taxonomy" id="27848"/>
    <lineage>
        <taxon>Eukaryota</taxon>
        <taxon>Metazoa</taxon>
        <taxon>Spiralia</taxon>
        <taxon>Lophotrochozoa</taxon>
        <taxon>Platyhelminthes</taxon>
        <taxon>Trematoda</taxon>
        <taxon>Digenea</taxon>
        <taxon>Plagiorchiida</taxon>
        <taxon>Echinostomata</taxon>
        <taxon>Echinostomatoidea</taxon>
        <taxon>Echinostomatidae</taxon>
        <taxon>Echinostoma</taxon>
    </lineage>
</organism>
<dbReference type="InterPro" id="IPR041577">
    <property type="entry name" value="RT_RNaseH_2"/>
</dbReference>
<dbReference type="Pfam" id="PF17919">
    <property type="entry name" value="RT_RNaseH_2"/>
    <property type="match status" value="1"/>
</dbReference>
<feature type="compositionally biased region" description="Polar residues" evidence="1">
    <location>
        <begin position="365"/>
        <end position="377"/>
    </location>
</feature>
<evidence type="ECO:0000259" key="3">
    <source>
        <dbReference type="Pfam" id="PF17919"/>
    </source>
</evidence>
<evidence type="ECO:0000313" key="6">
    <source>
        <dbReference type="WBParaSite" id="ECPE_0001508001-mRNA-1"/>
    </source>
</evidence>
<reference evidence="4 5" key="2">
    <citation type="submission" date="2018-11" db="EMBL/GenBank/DDBJ databases">
        <authorList>
            <consortium name="Pathogen Informatics"/>
        </authorList>
    </citation>
    <scope>NUCLEOTIDE SEQUENCE [LARGE SCALE GENOMIC DNA]</scope>
    <source>
        <strain evidence="4 5">Egypt</strain>
    </source>
</reference>
<dbReference type="Gene3D" id="3.30.70.270">
    <property type="match status" value="2"/>
</dbReference>
<feature type="compositionally biased region" description="Polar residues" evidence="1">
    <location>
        <begin position="387"/>
        <end position="396"/>
    </location>
</feature>
<gene>
    <name evidence="4" type="ORF">ECPE_LOCUS15040</name>
</gene>
<dbReference type="EMBL" id="UZAN01059304">
    <property type="protein sequence ID" value="VDP92312.1"/>
    <property type="molecule type" value="Genomic_DNA"/>
</dbReference>
<feature type="region of interest" description="Disordered" evidence="1">
    <location>
        <begin position="425"/>
        <end position="445"/>
    </location>
</feature>
<accession>A0A183B755</accession>
<dbReference type="InterPro" id="IPR043128">
    <property type="entry name" value="Rev_trsase/Diguanyl_cyclase"/>
</dbReference>
<dbReference type="CDD" id="cd09274">
    <property type="entry name" value="RNase_HI_RT_Ty3"/>
    <property type="match status" value="1"/>
</dbReference>
<dbReference type="Proteomes" id="UP000272942">
    <property type="component" value="Unassembled WGS sequence"/>
</dbReference>
<dbReference type="WBParaSite" id="ECPE_0001508001-mRNA-1">
    <property type="protein sequence ID" value="ECPE_0001508001-mRNA-1"/>
    <property type="gene ID" value="ECPE_0001508001"/>
</dbReference>
<keyword evidence="5" id="KW-1185">Reference proteome</keyword>
<proteinExistence type="predicted"/>